<evidence type="ECO:0000256" key="8">
    <source>
        <dbReference type="ARBA" id="ARBA00023180"/>
    </source>
</evidence>
<evidence type="ECO:0000256" key="7">
    <source>
        <dbReference type="ARBA" id="ARBA00023136"/>
    </source>
</evidence>
<dbReference type="PROSITE" id="PS51450">
    <property type="entry name" value="LRR"/>
    <property type="match status" value="1"/>
</dbReference>
<comment type="subcellular location">
    <subcellularLocation>
        <location evidence="1">Membrane</location>
    </subcellularLocation>
</comment>
<accession>A0A9J5ZP79</accession>
<evidence type="ECO:0000256" key="6">
    <source>
        <dbReference type="ARBA" id="ARBA00022989"/>
    </source>
</evidence>
<gene>
    <name evidence="9" type="ORF">H5410_013739</name>
</gene>
<keyword evidence="2" id="KW-0433">Leucine-rich repeat</keyword>
<reference evidence="9 10" key="1">
    <citation type="submission" date="2020-09" db="EMBL/GenBank/DDBJ databases">
        <title>De no assembly of potato wild relative species, Solanum commersonii.</title>
        <authorList>
            <person name="Cho K."/>
        </authorList>
    </citation>
    <scope>NUCLEOTIDE SEQUENCE [LARGE SCALE GENOMIC DNA]</scope>
    <source>
        <strain evidence="9">LZ3.2</strain>
        <tissue evidence="9">Leaf</tissue>
    </source>
</reference>
<name>A0A9J5ZP79_SOLCO</name>
<comment type="caution">
    <text evidence="9">The sequence shown here is derived from an EMBL/GenBank/DDBJ whole genome shotgun (WGS) entry which is preliminary data.</text>
</comment>
<evidence type="ECO:0000313" key="10">
    <source>
        <dbReference type="Proteomes" id="UP000824120"/>
    </source>
</evidence>
<proteinExistence type="predicted"/>
<dbReference type="PANTHER" id="PTHR27008:SF585">
    <property type="entry name" value="PROTEIN KINASE DOMAIN-CONTAINING PROTEIN"/>
    <property type="match status" value="1"/>
</dbReference>
<evidence type="ECO:0000256" key="3">
    <source>
        <dbReference type="ARBA" id="ARBA00022692"/>
    </source>
</evidence>
<dbReference type="SUPFAM" id="SSF52047">
    <property type="entry name" value="RNI-like"/>
    <property type="match status" value="1"/>
</dbReference>
<keyword evidence="6" id="KW-1133">Transmembrane helix</keyword>
<dbReference type="EMBL" id="JACXVP010000003">
    <property type="protein sequence ID" value="KAG5613915.1"/>
    <property type="molecule type" value="Genomic_DNA"/>
</dbReference>
<dbReference type="InterPro" id="IPR051809">
    <property type="entry name" value="Plant_receptor-like_S/T_kinase"/>
</dbReference>
<dbReference type="Proteomes" id="UP000824120">
    <property type="component" value="Chromosome 3"/>
</dbReference>
<dbReference type="InterPro" id="IPR001611">
    <property type="entry name" value="Leu-rich_rpt"/>
</dbReference>
<evidence type="ECO:0000256" key="5">
    <source>
        <dbReference type="ARBA" id="ARBA00022737"/>
    </source>
</evidence>
<keyword evidence="4" id="KW-0732">Signal</keyword>
<keyword evidence="5" id="KW-0677">Repeat</keyword>
<dbReference type="FunFam" id="3.80.10.10:FF:000041">
    <property type="entry name" value="LRR receptor-like serine/threonine-protein kinase ERECTA"/>
    <property type="match status" value="1"/>
</dbReference>
<dbReference type="GO" id="GO:0016020">
    <property type="term" value="C:membrane"/>
    <property type="evidence" value="ECO:0007669"/>
    <property type="project" value="UniProtKB-SubCell"/>
</dbReference>
<protein>
    <submittedName>
        <fullName evidence="9">Uncharacterized protein</fullName>
    </submittedName>
</protein>
<evidence type="ECO:0000256" key="2">
    <source>
        <dbReference type="ARBA" id="ARBA00022614"/>
    </source>
</evidence>
<evidence type="ECO:0000313" key="9">
    <source>
        <dbReference type="EMBL" id="KAG5613915.1"/>
    </source>
</evidence>
<dbReference type="OrthoDB" id="1304506at2759"/>
<sequence>MRKDQRHFRSIRGGFQPSSISIDVSANSLLMRKKEIVPFVPSRPSKHIVKKGEIPKSIRNLVELEEFDVGFNSFSGSLPTEMFSISALRIMSLSFNNISGTLPPNIGSTLPNIEDLYMGRLTNLVGTITHSISNCSKLTNLELSQNKLTGYLTHLNFLNLRRNNLTSDSILSFLTSLTHCRNLRFLSLAFNPLNGMLPVSIGNFSKSLVTFYAAACKINGQIPNEV</sequence>
<dbReference type="PANTHER" id="PTHR27008">
    <property type="entry name" value="OS04G0122200 PROTEIN"/>
    <property type="match status" value="1"/>
</dbReference>
<dbReference type="Pfam" id="PF00560">
    <property type="entry name" value="LRR_1"/>
    <property type="match status" value="2"/>
</dbReference>
<keyword evidence="10" id="KW-1185">Reference proteome</keyword>
<organism evidence="9 10">
    <name type="scientific">Solanum commersonii</name>
    <name type="common">Commerson's wild potato</name>
    <name type="synonym">Commerson's nightshade</name>
    <dbReference type="NCBI Taxonomy" id="4109"/>
    <lineage>
        <taxon>Eukaryota</taxon>
        <taxon>Viridiplantae</taxon>
        <taxon>Streptophyta</taxon>
        <taxon>Embryophyta</taxon>
        <taxon>Tracheophyta</taxon>
        <taxon>Spermatophyta</taxon>
        <taxon>Magnoliopsida</taxon>
        <taxon>eudicotyledons</taxon>
        <taxon>Gunneridae</taxon>
        <taxon>Pentapetalae</taxon>
        <taxon>asterids</taxon>
        <taxon>lamiids</taxon>
        <taxon>Solanales</taxon>
        <taxon>Solanaceae</taxon>
        <taxon>Solanoideae</taxon>
        <taxon>Solaneae</taxon>
        <taxon>Solanum</taxon>
    </lineage>
</organism>
<evidence type="ECO:0000256" key="4">
    <source>
        <dbReference type="ARBA" id="ARBA00022729"/>
    </source>
</evidence>
<dbReference type="Gene3D" id="3.80.10.10">
    <property type="entry name" value="Ribonuclease Inhibitor"/>
    <property type="match status" value="1"/>
</dbReference>
<dbReference type="InterPro" id="IPR032675">
    <property type="entry name" value="LRR_dom_sf"/>
</dbReference>
<keyword evidence="8" id="KW-0325">Glycoprotein</keyword>
<dbReference type="AlphaFoldDB" id="A0A9J5ZP79"/>
<evidence type="ECO:0000256" key="1">
    <source>
        <dbReference type="ARBA" id="ARBA00004370"/>
    </source>
</evidence>
<keyword evidence="3" id="KW-0812">Transmembrane</keyword>
<keyword evidence="7" id="KW-0472">Membrane</keyword>